<protein>
    <submittedName>
        <fullName evidence="1">SinI family restriction endonuclease</fullName>
    </submittedName>
</protein>
<organism evidence="1 2">
    <name type="scientific">Thermoleptolyngbya sichuanensis A183</name>
    <dbReference type="NCBI Taxonomy" id="2737172"/>
    <lineage>
        <taxon>Bacteria</taxon>
        <taxon>Bacillati</taxon>
        <taxon>Cyanobacteriota</taxon>
        <taxon>Cyanophyceae</taxon>
        <taxon>Oculatellales</taxon>
        <taxon>Oculatellaceae</taxon>
        <taxon>Thermoleptolyngbya</taxon>
        <taxon>Thermoleptolyngbya sichuanensis</taxon>
    </lineage>
</organism>
<dbReference type="GO" id="GO:0009036">
    <property type="term" value="F:type II site-specific deoxyribonuclease activity"/>
    <property type="evidence" value="ECO:0007669"/>
    <property type="project" value="InterPro"/>
</dbReference>
<dbReference type="EMBL" id="CP053661">
    <property type="protein sequence ID" value="QKD82338.1"/>
    <property type="molecule type" value="Genomic_DNA"/>
</dbReference>
<name>A0A6M8B799_9CYAN</name>
<dbReference type="GO" id="GO:0003677">
    <property type="term" value="F:DNA binding"/>
    <property type="evidence" value="ECO:0007669"/>
    <property type="project" value="InterPro"/>
</dbReference>
<dbReference type="KEGG" id="theu:HPC62_09210"/>
<dbReference type="InterPro" id="IPR019070">
    <property type="entry name" value="Restrct_endonuc_II_SinI"/>
</dbReference>
<sequence length="250" mass="28681">MSVNFDSIISTSSSEGDFLKIFEDAFSQENQLLLEAHRTILTACYRNPGLSPTLKANTPETLAKAWLKKYNDSYENRISRRISQLSGTVADPIVSIIINARLIGLTTEHLEQIKYAHRLSMSAENIQGLLLEEFLAEQLADYGWYCCWGESVRHVDFCNVDGSLLQVKNRSNSENSSSSRVRINQPIEKWYRVDARTGSYRWSYFNDKYNTNRFSEENFVIFVQQVLTRNPDALAIEINNPWKDLSDSSN</sequence>
<evidence type="ECO:0000313" key="1">
    <source>
        <dbReference type="EMBL" id="QKD82338.1"/>
    </source>
</evidence>
<evidence type="ECO:0000313" key="2">
    <source>
        <dbReference type="Proteomes" id="UP000505210"/>
    </source>
</evidence>
<dbReference type="Proteomes" id="UP000505210">
    <property type="component" value="Chromosome"/>
</dbReference>
<keyword evidence="1" id="KW-0540">Nuclease</keyword>
<keyword evidence="2" id="KW-1185">Reference proteome</keyword>
<keyword evidence="1" id="KW-0255">Endonuclease</keyword>
<dbReference type="RefSeq" id="WP_172355047.1">
    <property type="nucleotide sequence ID" value="NZ_CP053661.1"/>
</dbReference>
<dbReference type="REBASE" id="402332">
    <property type="entry name" value="Tsp183ORF9205P"/>
</dbReference>
<reference evidence="1 2" key="1">
    <citation type="submission" date="2020-05" db="EMBL/GenBank/DDBJ databases">
        <title>Complete genome sequence of of a novel Thermoleptolyngbya strain isolated from hot springs of Ganzi, Sichuan China.</title>
        <authorList>
            <person name="Tang J."/>
            <person name="Daroch M."/>
            <person name="Li L."/>
            <person name="Waleron K."/>
            <person name="Waleron M."/>
            <person name="Waleron M."/>
        </authorList>
    </citation>
    <scope>NUCLEOTIDE SEQUENCE [LARGE SCALE GENOMIC DNA]</scope>
    <source>
        <strain evidence="1 2">PKUAC-SCTA183</strain>
    </source>
</reference>
<keyword evidence="1" id="KW-0378">Hydrolase</keyword>
<proteinExistence type="predicted"/>
<dbReference type="GO" id="GO:0009307">
    <property type="term" value="P:DNA restriction-modification system"/>
    <property type="evidence" value="ECO:0007669"/>
    <property type="project" value="InterPro"/>
</dbReference>
<gene>
    <name evidence="1" type="ORF">HPC62_09210</name>
</gene>
<accession>A0A6M8B799</accession>
<dbReference type="Pfam" id="PF09570">
    <property type="entry name" value="RE_SinI"/>
    <property type="match status" value="1"/>
</dbReference>
<dbReference type="AlphaFoldDB" id="A0A6M8B799"/>